<organism evidence="2 3">
    <name type="scientific">Plectosphaerella cucumerina</name>
    <dbReference type="NCBI Taxonomy" id="40658"/>
    <lineage>
        <taxon>Eukaryota</taxon>
        <taxon>Fungi</taxon>
        <taxon>Dikarya</taxon>
        <taxon>Ascomycota</taxon>
        <taxon>Pezizomycotina</taxon>
        <taxon>Sordariomycetes</taxon>
        <taxon>Hypocreomycetidae</taxon>
        <taxon>Glomerellales</taxon>
        <taxon>Plectosphaerellaceae</taxon>
        <taxon>Plectosphaerella</taxon>
    </lineage>
</organism>
<sequence length="224" mass="23880">MFASGGFCLRLLSANFDYPLSCDAGHGVAQTRRGGGGCLIRIIVSGSPSSPKPTSIEGPARLSYHDDVAMQTIQAACGLFKISIGQICESSGGCRPTSSASRQEDRHQRPPGSPEPPHVGAHDLRRSETEGSQALGSSGNQGPRCQTCGLRRHAQLQSRGWLPMGQAHPGGKPTALGSPRAPRSSSVPPDDLESFQKPSRRIWPRRRVEARWHCSPGNNAKARG</sequence>
<evidence type="ECO:0000313" key="3">
    <source>
        <dbReference type="Proteomes" id="UP000813385"/>
    </source>
</evidence>
<dbReference type="AlphaFoldDB" id="A0A8K0TJA8"/>
<feature type="compositionally biased region" description="Low complexity" evidence="1">
    <location>
        <begin position="178"/>
        <end position="189"/>
    </location>
</feature>
<comment type="caution">
    <text evidence="2">The sequence shown here is derived from an EMBL/GenBank/DDBJ whole genome shotgun (WGS) entry which is preliminary data.</text>
</comment>
<feature type="region of interest" description="Disordered" evidence="1">
    <location>
        <begin position="162"/>
        <end position="201"/>
    </location>
</feature>
<dbReference type="Proteomes" id="UP000813385">
    <property type="component" value="Unassembled WGS sequence"/>
</dbReference>
<evidence type="ECO:0000313" key="2">
    <source>
        <dbReference type="EMBL" id="KAH7367448.1"/>
    </source>
</evidence>
<accession>A0A8K0TJA8</accession>
<reference evidence="2" key="1">
    <citation type="journal article" date="2021" name="Nat. Commun.">
        <title>Genetic determinants of endophytism in the Arabidopsis root mycobiome.</title>
        <authorList>
            <person name="Mesny F."/>
            <person name="Miyauchi S."/>
            <person name="Thiergart T."/>
            <person name="Pickel B."/>
            <person name="Atanasova L."/>
            <person name="Karlsson M."/>
            <person name="Huettel B."/>
            <person name="Barry K.W."/>
            <person name="Haridas S."/>
            <person name="Chen C."/>
            <person name="Bauer D."/>
            <person name="Andreopoulos W."/>
            <person name="Pangilinan J."/>
            <person name="LaButti K."/>
            <person name="Riley R."/>
            <person name="Lipzen A."/>
            <person name="Clum A."/>
            <person name="Drula E."/>
            <person name="Henrissat B."/>
            <person name="Kohler A."/>
            <person name="Grigoriev I.V."/>
            <person name="Martin F.M."/>
            <person name="Hacquard S."/>
        </authorList>
    </citation>
    <scope>NUCLEOTIDE SEQUENCE</scope>
    <source>
        <strain evidence="2">MPI-CAGE-AT-0016</strain>
    </source>
</reference>
<gene>
    <name evidence="2" type="ORF">B0T11DRAFT_53753</name>
</gene>
<name>A0A8K0TJA8_9PEZI</name>
<evidence type="ECO:0000256" key="1">
    <source>
        <dbReference type="SAM" id="MobiDB-lite"/>
    </source>
</evidence>
<feature type="compositionally biased region" description="Polar residues" evidence="1">
    <location>
        <begin position="130"/>
        <end position="144"/>
    </location>
</feature>
<dbReference type="EMBL" id="JAGPXD010000002">
    <property type="protein sequence ID" value="KAH7367448.1"/>
    <property type="molecule type" value="Genomic_DNA"/>
</dbReference>
<feature type="region of interest" description="Disordered" evidence="1">
    <location>
        <begin position="93"/>
        <end position="146"/>
    </location>
</feature>
<proteinExistence type="predicted"/>
<keyword evidence="3" id="KW-1185">Reference proteome</keyword>
<feature type="compositionally biased region" description="Basic and acidic residues" evidence="1">
    <location>
        <begin position="120"/>
        <end position="129"/>
    </location>
</feature>
<protein>
    <submittedName>
        <fullName evidence="2">Uncharacterized protein</fullName>
    </submittedName>
</protein>